<reference evidence="11" key="2">
    <citation type="submission" date="2025-09" db="UniProtKB">
        <authorList>
            <consortium name="Ensembl"/>
        </authorList>
    </citation>
    <scope>IDENTIFICATION</scope>
</reference>
<dbReference type="GO" id="GO:0005525">
    <property type="term" value="F:GTP binding"/>
    <property type="evidence" value="ECO:0007669"/>
    <property type="project" value="UniProtKB-KW"/>
</dbReference>
<dbReference type="InterPro" id="IPR003578">
    <property type="entry name" value="Small_GTPase_Rho"/>
</dbReference>
<dbReference type="SMART" id="SM00174">
    <property type="entry name" value="RHO"/>
    <property type="match status" value="1"/>
</dbReference>
<dbReference type="Pfam" id="PF00071">
    <property type="entry name" value="Ras"/>
    <property type="match status" value="1"/>
</dbReference>
<dbReference type="InterPro" id="IPR027417">
    <property type="entry name" value="P-loop_NTPase"/>
</dbReference>
<dbReference type="PROSITE" id="PS51420">
    <property type="entry name" value="RHO"/>
    <property type="match status" value="1"/>
</dbReference>
<evidence type="ECO:0000256" key="1">
    <source>
        <dbReference type="ARBA" id="ARBA00004236"/>
    </source>
</evidence>
<evidence type="ECO:0000313" key="11">
    <source>
        <dbReference type="Ensembl" id="ENSACOP00000022186.1"/>
    </source>
</evidence>
<organism evidence="11 12">
    <name type="scientific">Amazona collaria</name>
    <name type="common">yellow-billed parrot</name>
    <dbReference type="NCBI Taxonomy" id="241587"/>
    <lineage>
        <taxon>Eukaryota</taxon>
        <taxon>Metazoa</taxon>
        <taxon>Chordata</taxon>
        <taxon>Craniata</taxon>
        <taxon>Vertebrata</taxon>
        <taxon>Euteleostomi</taxon>
        <taxon>Archelosauria</taxon>
        <taxon>Archosauria</taxon>
        <taxon>Dinosauria</taxon>
        <taxon>Saurischia</taxon>
        <taxon>Theropoda</taxon>
        <taxon>Coelurosauria</taxon>
        <taxon>Aves</taxon>
        <taxon>Neognathae</taxon>
        <taxon>Neoaves</taxon>
        <taxon>Telluraves</taxon>
        <taxon>Australaves</taxon>
        <taxon>Psittaciformes</taxon>
        <taxon>Psittacidae</taxon>
        <taxon>Amazona</taxon>
    </lineage>
</organism>
<dbReference type="SMART" id="SM00173">
    <property type="entry name" value="RAS"/>
    <property type="match status" value="1"/>
</dbReference>
<evidence type="ECO:0000256" key="6">
    <source>
        <dbReference type="ARBA" id="ARBA00023134"/>
    </source>
</evidence>
<keyword evidence="6" id="KW-0342">GTP-binding</keyword>
<keyword evidence="5" id="KW-0547">Nucleotide-binding</keyword>
<dbReference type="Proteomes" id="UP000694522">
    <property type="component" value="Unplaced"/>
</dbReference>
<keyword evidence="7" id="KW-0472">Membrane</keyword>
<dbReference type="GO" id="GO:0007264">
    <property type="term" value="P:small GTPase-mediated signal transduction"/>
    <property type="evidence" value="ECO:0007669"/>
    <property type="project" value="InterPro"/>
</dbReference>
<dbReference type="GO" id="GO:0007015">
    <property type="term" value="P:actin filament organization"/>
    <property type="evidence" value="ECO:0007669"/>
    <property type="project" value="UniProtKB-ARBA"/>
</dbReference>
<evidence type="ECO:0000256" key="8">
    <source>
        <dbReference type="ARBA" id="ARBA00023288"/>
    </source>
</evidence>
<comment type="similarity">
    <text evidence="2">Belongs to the small GTPase superfamily. Rho family.</text>
</comment>
<keyword evidence="8" id="KW-0449">Lipoprotein</keyword>
<evidence type="ECO:0000256" key="2">
    <source>
        <dbReference type="ARBA" id="ARBA00010142"/>
    </source>
</evidence>
<evidence type="ECO:0000256" key="5">
    <source>
        <dbReference type="ARBA" id="ARBA00022741"/>
    </source>
</evidence>
<evidence type="ECO:0000256" key="10">
    <source>
        <dbReference type="SAM" id="MobiDB-lite"/>
    </source>
</evidence>
<dbReference type="SUPFAM" id="SSF52540">
    <property type="entry name" value="P-loop containing nucleoside triphosphate hydrolases"/>
    <property type="match status" value="1"/>
</dbReference>
<evidence type="ECO:0000256" key="4">
    <source>
        <dbReference type="ARBA" id="ARBA00022481"/>
    </source>
</evidence>
<evidence type="ECO:0000256" key="3">
    <source>
        <dbReference type="ARBA" id="ARBA00022475"/>
    </source>
</evidence>
<proteinExistence type="inferred from homology"/>
<dbReference type="InterPro" id="IPR001806">
    <property type="entry name" value="Small_GTPase"/>
</dbReference>
<dbReference type="PROSITE" id="PS51419">
    <property type="entry name" value="RAB"/>
    <property type="match status" value="1"/>
</dbReference>
<dbReference type="GO" id="GO:0003924">
    <property type="term" value="F:GTPase activity"/>
    <property type="evidence" value="ECO:0007669"/>
    <property type="project" value="InterPro"/>
</dbReference>
<comment type="subcellular location">
    <subcellularLocation>
        <location evidence="1">Cell membrane</location>
    </subcellularLocation>
</comment>
<dbReference type="SMART" id="SM00176">
    <property type="entry name" value="RAN"/>
    <property type="match status" value="1"/>
</dbReference>
<sequence>MEAANGALPEGAAGGSRGSAAAPSGRKEVKVVVVGDGGCGKTSLLMVYAKGAFPEQYAPSVFEKYTTSVTVGKKEVTLNLYDTAGQEDYDRLRPLSYQNTNVVLICYDVMNPTSYDNVAAKWYPEVNHFCRGVPLVLIGCKTDLRKDKELLRKLRASKQEPVTYNQVSTSALKMARDKAHLHFNSIVPHKYSHRYSRIRCSQHPGKGIIDSAKRGFCKSPNHHSFLVPKLREVEECFAYFGASERTLVATASMLSTSPCFLSQLGYCCYQFLSLDEFVGLPPSF</sequence>
<dbReference type="InterPro" id="IPR005225">
    <property type="entry name" value="Small_GTP-bd"/>
</dbReference>
<protein>
    <submittedName>
        <fullName evidence="11">Ras homolog family member F, filopodia associated</fullName>
    </submittedName>
</protein>
<keyword evidence="3" id="KW-1003">Cell membrane</keyword>
<evidence type="ECO:0000313" key="12">
    <source>
        <dbReference type="Proteomes" id="UP000694522"/>
    </source>
</evidence>
<dbReference type="PROSITE" id="PS51421">
    <property type="entry name" value="RAS"/>
    <property type="match status" value="1"/>
</dbReference>
<evidence type="ECO:0000256" key="9">
    <source>
        <dbReference type="ARBA" id="ARBA00023289"/>
    </source>
</evidence>
<keyword evidence="9" id="KW-0636">Prenylation</keyword>
<keyword evidence="12" id="KW-1185">Reference proteome</keyword>
<reference evidence="11" key="1">
    <citation type="submission" date="2025-08" db="UniProtKB">
        <authorList>
            <consortium name="Ensembl"/>
        </authorList>
    </citation>
    <scope>IDENTIFICATION</scope>
</reference>
<dbReference type="NCBIfam" id="TIGR00231">
    <property type="entry name" value="small_GTP"/>
    <property type="match status" value="1"/>
</dbReference>
<feature type="region of interest" description="Disordered" evidence="10">
    <location>
        <begin position="1"/>
        <end position="22"/>
    </location>
</feature>
<dbReference type="PRINTS" id="PR00449">
    <property type="entry name" value="RASTRNSFRMNG"/>
</dbReference>
<dbReference type="SMART" id="SM00175">
    <property type="entry name" value="RAB"/>
    <property type="match status" value="1"/>
</dbReference>
<name>A0A8B9GIU7_9PSIT</name>
<dbReference type="FunFam" id="3.40.50.300:FF:000676">
    <property type="entry name" value="Ras homolog family member F"/>
    <property type="match status" value="1"/>
</dbReference>
<keyword evidence="4" id="KW-0488">Methylation</keyword>
<accession>A0A8B9GIU7</accession>
<dbReference type="AlphaFoldDB" id="A0A8B9GIU7"/>
<dbReference type="Ensembl" id="ENSACOT00000022965.1">
    <property type="protein sequence ID" value="ENSACOP00000022186.1"/>
    <property type="gene ID" value="ENSACOG00000015123.1"/>
</dbReference>
<dbReference type="Gene3D" id="3.40.50.300">
    <property type="entry name" value="P-loop containing nucleotide triphosphate hydrolases"/>
    <property type="match status" value="1"/>
</dbReference>
<dbReference type="PANTHER" id="PTHR24072">
    <property type="entry name" value="RHO FAMILY GTPASE"/>
    <property type="match status" value="1"/>
</dbReference>
<evidence type="ECO:0000256" key="7">
    <source>
        <dbReference type="ARBA" id="ARBA00023136"/>
    </source>
</evidence>
<dbReference type="GO" id="GO:0005886">
    <property type="term" value="C:plasma membrane"/>
    <property type="evidence" value="ECO:0007669"/>
    <property type="project" value="UniProtKB-SubCell"/>
</dbReference>